<feature type="domain" description="Outer membrane protein beta-barrel" evidence="6">
    <location>
        <begin position="7"/>
        <end position="217"/>
    </location>
</feature>
<dbReference type="Proteomes" id="UP000266693">
    <property type="component" value="Unassembled WGS sequence"/>
</dbReference>
<dbReference type="PANTHER" id="PTHR34001:SF3">
    <property type="entry name" value="BLL7405 PROTEIN"/>
    <property type="match status" value="1"/>
</dbReference>
<proteinExistence type="inferred from homology"/>
<keyword evidence="2 5" id="KW-0732">Signal</keyword>
<comment type="subcellular location">
    <subcellularLocation>
        <location evidence="1">Membrane</location>
    </subcellularLocation>
</comment>
<accession>A0A396RQJ7</accession>
<keyword evidence="8" id="KW-1185">Reference proteome</keyword>
<evidence type="ECO:0000259" key="6">
    <source>
        <dbReference type="Pfam" id="PF13505"/>
    </source>
</evidence>
<dbReference type="RefSeq" id="WP_118862287.1">
    <property type="nucleotide sequence ID" value="NZ_QWLV01000001.1"/>
</dbReference>
<evidence type="ECO:0000256" key="2">
    <source>
        <dbReference type="ARBA" id="ARBA00022729"/>
    </source>
</evidence>
<evidence type="ECO:0000313" key="7">
    <source>
        <dbReference type="EMBL" id="RHW18780.1"/>
    </source>
</evidence>
<feature type="signal peptide" evidence="5">
    <location>
        <begin position="1"/>
        <end position="20"/>
    </location>
</feature>
<dbReference type="SUPFAM" id="SSF56925">
    <property type="entry name" value="OMPA-like"/>
    <property type="match status" value="1"/>
</dbReference>
<dbReference type="Pfam" id="PF13505">
    <property type="entry name" value="OMP_b-brl"/>
    <property type="match status" value="1"/>
</dbReference>
<protein>
    <submittedName>
        <fullName evidence="7">Porin family protein</fullName>
    </submittedName>
</protein>
<evidence type="ECO:0000256" key="4">
    <source>
        <dbReference type="ARBA" id="ARBA00038306"/>
    </source>
</evidence>
<evidence type="ECO:0000256" key="5">
    <source>
        <dbReference type="SAM" id="SignalP"/>
    </source>
</evidence>
<dbReference type="InterPro" id="IPR011250">
    <property type="entry name" value="OMP/PagP_B-barrel"/>
</dbReference>
<organism evidence="7 8">
    <name type="scientific">Sphingomonas gilva</name>
    <dbReference type="NCBI Taxonomy" id="2305907"/>
    <lineage>
        <taxon>Bacteria</taxon>
        <taxon>Pseudomonadati</taxon>
        <taxon>Pseudomonadota</taxon>
        <taxon>Alphaproteobacteria</taxon>
        <taxon>Sphingomonadales</taxon>
        <taxon>Sphingomonadaceae</taxon>
        <taxon>Sphingomonas</taxon>
    </lineage>
</organism>
<dbReference type="EMBL" id="QWLV01000001">
    <property type="protein sequence ID" value="RHW18780.1"/>
    <property type="molecule type" value="Genomic_DNA"/>
</dbReference>
<evidence type="ECO:0000256" key="3">
    <source>
        <dbReference type="ARBA" id="ARBA00023136"/>
    </source>
</evidence>
<dbReference type="InterPro" id="IPR051692">
    <property type="entry name" value="OMP-like"/>
</dbReference>
<evidence type="ECO:0000256" key="1">
    <source>
        <dbReference type="ARBA" id="ARBA00004370"/>
    </source>
</evidence>
<comment type="similarity">
    <text evidence="4">Belongs to the Omp25/RopB family.</text>
</comment>
<dbReference type="PANTHER" id="PTHR34001">
    <property type="entry name" value="BLL7405 PROTEIN"/>
    <property type="match status" value="1"/>
</dbReference>
<keyword evidence="3" id="KW-0472">Membrane</keyword>
<dbReference type="AlphaFoldDB" id="A0A396RQJ7"/>
<feature type="chain" id="PRO_5017188662" evidence="5">
    <location>
        <begin position="21"/>
        <end position="217"/>
    </location>
</feature>
<sequence length="217" mass="23043">MRKYLLAALVAGTVAAPAMAQDGRAPFTGPRIGAVVGYDNSQPGSSEDSDVEGDDQSVEGLLYGFDVGYDVNVGSAVIGAEAELTDSTGKVDVESTDPDTFGFGRVAADRDIYVGLRAGFLATPNTLVYAKGGYTNAKYNVLASDGETELDSDFELDGYRVGAGVERSFGNNTYGKIEYRYSNYSEAQFEFADGDETDDIGIDTDRHQVAVGVGIRF</sequence>
<name>A0A396RQJ7_9SPHN</name>
<reference evidence="7 8" key="1">
    <citation type="submission" date="2018-08" db="EMBL/GenBank/DDBJ databases">
        <title>The multiple taxonomic identification of Sphingomonas gilva.</title>
        <authorList>
            <person name="Zhu D."/>
            <person name="Zheng S."/>
        </authorList>
    </citation>
    <scope>NUCLEOTIDE SEQUENCE [LARGE SCALE GENOMIC DNA]</scope>
    <source>
        <strain evidence="7 8">ZDH117</strain>
    </source>
</reference>
<dbReference type="InterPro" id="IPR027385">
    <property type="entry name" value="Beta-barrel_OMP"/>
</dbReference>
<comment type="caution">
    <text evidence="7">The sequence shown here is derived from an EMBL/GenBank/DDBJ whole genome shotgun (WGS) entry which is preliminary data.</text>
</comment>
<dbReference type="OrthoDB" id="8222426at2"/>
<dbReference type="GO" id="GO:0016020">
    <property type="term" value="C:membrane"/>
    <property type="evidence" value="ECO:0007669"/>
    <property type="project" value="UniProtKB-SubCell"/>
</dbReference>
<gene>
    <name evidence="7" type="ORF">D1610_01070</name>
</gene>
<evidence type="ECO:0000313" key="8">
    <source>
        <dbReference type="Proteomes" id="UP000266693"/>
    </source>
</evidence>
<dbReference type="Gene3D" id="2.40.160.20">
    <property type="match status" value="1"/>
</dbReference>